<gene>
    <name evidence="1" type="ORF">GEV33_002932</name>
</gene>
<reference evidence="1" key="1">
    <citation type="journal article" date="2020" name="J Insects Food Feed">
        <title>The yellow mealworm (Tenebrio molitor) genome: a resource for the emerging insects as food and feed industry.</title>
        <authorList>
            <person name="Eriksson T."/>
            <person name="Andere A."/>
            <person name="Kelstrup H."/>
            <person name="Emery V."/>
            <person name="Picard C."/>
        </authorList>
    </citation>
    <scope>NUCLEOTIDE SEQUENCE</scope>
    <source>
        <strain evidence="1">Stoneville</strain>
        <tissue evidence="1">Whole head</tissue>
    </source>
</reference>
<sequence length="432" mass="48062">MTYDVRVHKLAAIRNGESPSAATSINCLRAGPLMAAASITATGVNSLCARLTGGRFVAAVSTILDSLDDIYCLQESHPQERAHLLALLEDTHLHVLLEVLPVTMRHKNKNQDLFHSNASMAVDVLSMIGLLLYDRIASKVVTPVRAPPSDAVQRARDAADALRELEHRRDTDHRDLQELRDLLCRPHFKMAPHIASGKYSILIVATPLRCLTRLNYIVTSLQGVLQEKDTDVLAIRPGRLGRIGVGGGWSFTAAITPSCDASLNRRRLSDKSETGIIRMGYGVSTTIIASDDEWMMCETHLFVELSEAKTLEICRVVGSKEDVKSRSVLINGPPLLIQNRTSKNTERDYPRTAEPEPSDRFIFHYRHSVYTNESGIRNVTDRFVQLYQFRKQVGLDETPGRAVGDTVDDPDPILRINARPDFCLSSQNLFDI</sequence>
<dbReference type="InterPro" id="IPR036892">
    <property type="entry name" value="L27_dom_sf"/>
</dbReference>
<organism evidence="1 2">
    <name type="scientific">Tenebrio molitor</name>
    <name type="common">Yellow mealworm beetle</name>
    <dbReference type="NCBI Taxonomy" id="7067"/>
    <lineage>
        <taxon>Eukaryota</taxon>
        <taxon>Metazoa</taxon>
        <taxon>Ecdysozoa</taxon>
        <taxon>Arthropoda</taxon>
        <taxon>Hexapoda</taxon>
        <taxon>Insecta</taxon>
        <taxon>Pterygota</taxon>
        <taxon>Neoptera</taxon>
        <taxon>Endopterygota</taxon>
        <taxon>Coleoptera</taxon>
        <taxon>Polyphaga</taxon>
        <taxon>Cucujiformia</taxon>
        <taxon>Tenebrionidae</taxon>
        <taxon>Tenebrio</taxon>
    </lineage>
</organism>
<proteinExistence type="predicted"/>
<protein>
    <submittedName>
        <fullName evidence="1">Uncharacterized protein</fullName>
    </submittedName>
</protein>
<evidence type="ECO:0000313" key="1">
    <source>
        <dbReference type="EMBL" id="KAH0819858.1"/>
    </source>
</evidence>
<dbReference type="EMBL" id="JABDTM020013479">
    <property type="protein sequence ID" value="KAH0819858.1"/>
    <property type="molecule type" value="Genomic_DNA"/>
</dbReference>
<keyword evidence="2" id="KW-1185">Reference proteome</keyword>
<dbReference type="Gene3D" id="1.10.287.650">
    <property type="entry name" value="L27 domain"/>
    <property type="match status" value="2"/>
</dbReference>
<comment type="caution">
    <text evidence="1">The sequence shown here is derived from an EMBL/GenBank/DDBJ whole genome shotgun (WGS) entry which is preliminary data.</text>
</comment>
<reference evidence="1" key="2">
    <citation type="submission" date="2021-08" db="EMBL/GenBank/DDBJ databases">
        <authorList>
            <person name="Eriksson T."/>
        </authorList>
    </citation>
    <scope>NUCLEOTIDE SEQUENCE</scope>
    <source>
        <strain evidence="1">Stoneville</strain>
        <tissue evidence="1">Whole head</tissue>
    </source>
</reference>
<name>A0A8J6HUJ2_TENMO</name>
<dbReference type="Proteomes" id="UP000719412">
    <property type="component" value="Unassembled WGS sequence"/>
</dbReference>
<dbReference type="SUPFAM" id="SSF101288">
    <property type="entry name" value="L27 domain"/>
    <property type="match status" value="1"/>
</dbReference>
<evidence type="ECO:0000313" key="2">
    <source>
        <dbReference type="Proteomes" id="UP000719412"/>
    </source>
</evidence>
<dbReference type="AlphaFoldDB" id="A0A8J6HUJ2"/>
<accession>A0A8J6HUJ2</accession>